<dbReference type="Proteomes" id="UP001500298">
    <property type="component" value="Unassembled WGS sequence"/>
</dbReference>
<dbReference type="InterPro" id="IPR016097">
    <property type="entry name" value="DUF695"/>
</dbReference>
<comment type="caution">
    <text evidence="3">The sequence shown here is derived from an EMBL/GenBank/DDBJ whole genome shotgun (WGS) entry which is preliminary data.</text>
</comment>
<gene>
    <name evidence="3" type="ORF">GCM10023331_04510</name>
</gene>
<name>A0ABP9D0G1_9BACT</name>
<feature type="domain" description="DUF695" evidence="1">
    <location>
        <begin position="9"/>
        <end position="126"/>
    </location>
</feature>
<reference evidence="4" key="1">
    <citation type="journal article" date="2019" name="Int. J. Syst. Evol. Microbiol.">
        <title>The Global Catalogue of Microorganisms (GCM) 10K type strain sequencing project: providing services to taxonomists for standard genome sequencing and annotation.</title>
        <authorList>
            <consortium name="The Broad Institute Genomics Platform"/>
            <consortium name="The Broad Institute Genome Sequencing Center for Infectious Disease"/>
            <person name="Wu L."/>
            <person name="Ma J."/>
        </authorList>
    </citation>
    <scope>NUCLEOTIDE SEQUENCE [LARGE SCALE GENOMIC DNA]</scope>
    <source>
        <strain evidence="4">JCM 18326</strain>
    </source>
</reference>
<evidence type="ECO:0000259" key="2">
    <source>
        <dbReference type="Pfam" id="PF06877"/>
    </source>
</evidence>
<proteinExistence type="predicted"/>
<dbReference type="Pfam" id="PF05117">
    <property type="entry name" value="DUF695"/>
    <property type="match status" value="1"/>
</dbReference>
<evidence type="ECO:0000259" key="1">
    <source>
        <dbReference type="Pfam" id="PF05117"/>
    </source>
</evidence>
<sequence length="241" mass="27918">MEYSGGVIGSTMVDMNLKSQAPNQYFPFLVVTGVDYEKCRENGMPTKDEMTVLYEIEDEIGQLLSSKMLAGAFTADCRRLSFFYVSDTLGIRGTLQKYYKSKRSNYSEIISIKEDKQWKEYLTFLYPPDEPVKHNNENDLGERLKELEEAGVELSKFDKAYYTLQLKREGDVVALMNRIGKLGFTKEVLYTEKSTNDQVLIISHETPITQEDMDYNLRYIKKTAKKHNGKYIEWSLNLPEN</sequence>
<dbReference type="Pfam" id="PF06877">
    <property type="entry name" value="RraB"/>
    <property type="match status" value="1"/>
</dbReference>
<dbReference type="EMBL" id="BAABJX010000009">
    <property type="protein sequence ID" value="GAA4823160.1"/>
    <property type="molecule type" value="Genomic_DNA"/>
</dbReference>
<protein>
    <submittedName>
        <fullName evidence="3">Uncharacterized protein</fullName>
    </submittedName>
</protein>
<dbReference type="Gene3D" id="3.30.70.970">
    <property type="entry name" value="RraB-like"/>
    <property type="match status" value="1"/>
</dbReference>
<dbReference type="InterPro" id="IPR036701">
    <property type="entry name" value="RraB-like_sf"/>
</dbReference>
<dbReference type="InterPro" id="IPR009671">
    <property type="entry name" value="RraB_dom"/>
</dbReference>
<accession>A0ABP9D0G1</accession>
<keyword evidence="4" id="KW-1185">Reference proteome</keyword>
<evidence type="ECO:0000313" key="4">
    <source>
        <dbReference type="Proteomes" id="UP001500298"/>
    </source>
</evidence>
<organism evidence="3 4">
    <name type="scientific">Algivirga pacifica</name>
    <dbReference type="NCBI Taxonomy" id="1162670"/>
    <lineage>
        <taxon>Bacteria</taxon>
        <taxon>Pseudomonadati</taxon>
        <taxon>Bacteroidota</taxon>
        <taxon>Cytophagia</taxon>
        <taxon>Cytophagales</taxon>
        <taxon>Flammeovirgaceae</taxon>
        <taxon>Algivirga</taxon>
    </lineage>
</organism>
<evidence type="ECO:0000313" key="3">
    <source>
        <dbReference type="EMBL" id="GAA4823160.1"/>
    </source>
</evidence>
<feature type="domain" description="Regulator of ribonuclease activity B" evidence="2">
    <location>
        <begin position="141"/>
        <end position="234"/>
    </location>
</feature>
<dbReference type="SUPFAM" id="SSF89946">
    <property type="entry name" value="Hypothetical protein VC0424"/>
    <property type="match status" value="1"/>
</dbReference>